<dbReference type="InterPro" id="IPR014729">
    <property type="entry name" value="Rossmann-like_a/b/a_fold"/>
</dbReference>
<keyword evidence="6 9" id="KW-0460">Magnesium</keyword>
<dbReference type="PANTHER" id="PTHR21342:SF1">
    <property type="entry name" value="PHOSPHOPANTETHEINE ADENYLYLTRANSFERASE"/>
    <property type="match status" value="1"/>
</dbReference>
<dbReference type="EMBL" id="SJSA01000001">
    <property type="protein sequence ID" value="TGG40363.1"/>
    <property type="molecule type" value="Genomic_DNA"/>
</dbReference>
<keyword evidence="5 9" id="KW-0067">ATP-binding</keyword>
<evidence type="ECO:0000313" key="11">
    <source>
        <dbReference type="EMBL" id="TGG40363.1"/>
    </source>
</evidence>
<dbReference type="InterPro" id="IPR001980">
    <property type="entry name" value="PPAT"/>
</dbReference>
<evidence type="ECO:0000256" key="2">
    <source>
        <dbReference type="ARBA" id="ARBA00022679"/>
    </source>
</evidence>
<comment type="subcellular location">
    <subcellularLocation>
        <location evidence="9">Cytoplasm</location>
    </subcellularLocation>
</comment>
<keyword evidence="2 9" id="KW-0808">Transferase</keyword>
<reference evidence="11 12" key="1">
    <citation type="submission" date="2019-02" db="EMBL/GenBank/DDBJ databases">
        <title>Isolation and identification of novel species under the genus Muribaculum.</title>
        <authorList>
            <person name="Miyake S."/>
            <person name="Ding Y."/>
            <person name="Low A."/>
            <person name="Soh M."/>
            <person name="Seedorf H."/>
        </authorList>
    </citation>
    <scope>NUCLEOTIDE SEQUENCE [LARGE SCALE GENOMIC DNA]</scope>
    <source>
        <strain evidence="11 12">TLL-A3</strain>
    </source>
</reference>
<dbReference type="NCBIfam" id="TIGR00125">
    <property type="entry name" value="cyt_tran_rel"/>
    <property type="match status" value="1"/>
</dbReference>
<keyword evidence="4 9" id="KW-0547">Nucleotide-binding</keyword>
<evidence type="ECO:0000259" key="10">
    <source>
        <dbReference type="Pfam" id="PF01467"/>
    </source>
</evidence>
<feature type="binding site" evidence="9">
    <location>
        <position position="8"/>
    </location>
    <ligand>
        <name>substrate</name>
    </ligand>
</feature>
<evidence type="ECO:0000256" key="5">
    <source>
        <dbReference type="ARBA" id="ARBA00022840"/>
    </source>
</evidence>
<feature type="binding site" evidence="9">
    <location>
        <position position="97"/>
    </location>
    <ligand>
        <name>ATP</name>
        <dbReference type="ChEBI" id="CHEBI:30616"/>
    </ligand>
</feature>
<feature type="binding site" evidence="9">
    <location>
        <begin position="8"/>
        <end position="9"/>
    </location>
    <ligand>
        <name>ATP</name>
        <dbReference type="ChEBI" id="CHEBI:30616"/>
    </ligand>
</feature>
<name>A0A4Z0V9Z0_9BACT</name>
<comment type="caution">
    <text evidence="11">The sequence shown here is derived from an EMBL/GenBank/DDBJ whole genome shotgun (WGS) entry which is preliminary data.</text>
</comment>
<comment type="similarity">
    <text evidence="9">Belongs to the bacterial CoaD family.</text>
</comment>
<keyword evidence="12" id="KW-1185">Reference proteome</keyword>
<dbReference type="Pfam" id="PF01467">
    <property type="entry name" value="CTP_transf_like"/>
    <property type="match status" value="1"/>
</dbReference>
<dbReference type="GO" id="GO:0005524">
    <property type="term" value="F:ATP binding"/>
    <property type="evidence" value="ECO:0007669"/>
    <property type="project" value="UniProtKB-KW"/>
</dbReference>
<accession>A0A4Z0V9Z0</accession>
<evidence type="ECO:0000256" key="6">
    <source>
        <dbReference type="ARBA" id="ARBA00022842"/>
    </source>
</evidence>
<evidence type="ECO:0000256" key="3">
    <source>
        <dbReference type="ARBA" id="ARBA00022695"/>
    </source>
</evidence>
<dbReference type="Proteomes" id="UP000297635">
    <property type="component" value="Unassembled WGS sequence"/>
</dbReference>
<dbReference type="GO" id="GO:0005737">
    <property type="term" value="C:cytoplasm"/>
    <property type="evidence" value="ECO:0007669"/>
    <property type="project" value="UniProtKB-SubCell"/>
</dbReference>
<feature type="binding site" evidence="9">
    <location>
        <position position="16"/>
    </location>
    <ligand>
        <name>ATP</name>
        <dbReference type="ChEBI" id="CHEBI:30616"/>
    </ligand>
</feature>
<gene>
    <name evidence="9" type="primary">coaD</name>
    <name evidence="11" type="ORF">EZ315_06580</name>
</gene>
<evidence type="ECO:0000256" key="1">
    <source>
        <dbReference type="ARBA" id="ARBA00022490"/>
    </source>
</evidence>
<comment type="pathway">
    <text evidence="9">Cofactor biosynthesis; coenzyme A biosynthesis; CoA from (R)-pantothenate: step 4/5.</text>
</comment>
<proteinExistence type="inferred from homology"/>
<comment type="catalytic activity">
    <reaction evidence="8 9">
        <text>(R)-4'-phosphopantetheine + ATP + H(+) = 3'-dephospho-CoA + diphosphate</text>
        <dbReference type="Rhea" id="RHEA:19801"/>
        <dbReference type="ChEBI" id="CHEBI:15378"/>
        <dbReference type="ChEBI" id="CHEBI:30616"/>
        <dbReference type="ChEBI" id="CHEBI:33019"/>
        <dbReference type="ChEBI" id="CHEBI:57328"/>
        <dbReference type="ChEBI" id="CHEBI:61723"/>
        <dbReference type="EC" id="2.7.7.3"/>
    </reaction>
</comment>
<comment type="subunit">
    <text evidence="9">Homohexamer.</text>
</comment>
<protein>
    <recommendedName>
        <fullName evidence="9">Phosphopantetheine adenylyltransferase</fullName>
        <ecNumber evidence="9">2.7.7.3</ecNumber>
    </recommendedName>
    <alternativeName>
        <fullName evidence="9">Dephospho-CoA pyrophosphorylase</fullName>
    </alternativeName>
    <alternativeName>
        <fullName evidence="9">Pantetheine-phosphate adenylyltransferase</fullName>
        <shortName evidence="9">PPAT</shortName>
    </alternativeName>
</protein>
<keyword evidence="1 9" id="KW-0963">Cytoplasm</keyword>
<dbReference type="InterPro" id="IPR004821">
    <property type="entry name" value="Cyt_trans-like"/>
</dbReference>
<comment type="function">
    <text evidence="9">Reversibly transfers an adenylyl group from ATP to 4'-phosphopantetheine, yielding dephospho-CoA (dPCoA) and pyrophosphate.</text>
</comment>
<evidence type="ECO:0000256" key="8">
    <source>
        <dbReference type="ARBA" id="ARBA00029346"/>
    </source>
</evidence>
<feature type="domain" description="Cytidyltransferase-like" evidence="10">
    <location>
        <begin position="4"/>
        <end position="131"/>
    </location>
</feature>
<dbReference type="EC" id="2.7.7.3" evidence="9"/>
<dbReference type="HAMAP" id="MF_00151">
    <property type="entry name" value="PPAT_bact"/>
    <property type="match status" value="1"/>
</dbReference>
<dbReference type="GO" id="GO:0015937">
    <property type="term" value="P:coenzyme A biosynthetic process"/>
    <property type="evidence" value="ECO:0007669"/>
    <property type="project" value="UniProtKB-UniRule"/>
</dbReference>
<evidence type="ECO:0000256" key="4">
    <source>
        <dbReference type="ARBA" id="ARBA00022741"/>
    </source>
</evidence>
<keyword evidence="3 9" id="KW-0548">Nucleotidyltransferase</keyword>
<dbReference type="SUPFAM" id="SSF52374">
    <property type="entry name" value="Nucleotidylyl transferase"/>
    <property type="match status" value="1"/>
</dbReference>
<dbReference type="NCBIfam" id="TIGR01510">
    <property type="entry name" value="coaD_prev_kdtB"/>
    <property type="match status" value="1"/>
</dbReference>
<feature type="binding site" evidence="9">
    <location>
        <begin position="121"/>
        <end position="127"/>
    </location>
    <ligand>
        <name>ATP</name>
        <dbReference type="ChEBI" id="CHEBI:30616"/>
    </ligand>
</feature>
<dbReference type="UniPathway" id="UPA00241">
    <property type="reaction ID" value="UER00355"/>
</dbReference>
<feature type="binding site" evidence="9">
    <location>
        <position position="72"/>
    </location>
    <ligand>
        <name>substrate</name>
    </ligand>
</feature>
<keyword evidence="7 9" id="KW-0173">Coenzyme A biosynthesis</keyword>
<dbReference type="GeneID" id="82149453"/>
<dbReference type="GO" id="GO:0004595">
    <property type="term" value="F:pantetheine-phosphate adenylyltransferase activity"/>
    <property type="evidence" value="ECO:0007669"/>
    <property type="project" value="UniProtKB-UniRule"/>
</dbReference>
<evidence type="ECO:0000256" key="7">
    <source>
        <dbReference type="ARBA" id="ARBA00022993"/>
    </source>
</evidence>
<dbReference type="PRINTS" id="PR01020">
    <property type="entry name" value="LPSBIOSNTHSS"/>
</dbReference>
<dbReference type="Gene3D" id="3.40.50.620">
    <property type="entry name" value="HUPs"/>
    <property type="match status" value="1"/>
</dbReference>
<feature type="binding site" evidence="9">
    <location>
        <begin position="87"/>
        <end position="89"/>
    </location>
    <ligand>
        <name>ATP</name>
        <dbReference type="ChEBI" id="CHEBI:30616"/>
    </ligand>
</feature>
<feature type="binding site" evidence="9">
    <location>
        <position position="86"/>
    </location>
    <ligand>
        <name>substrate</name>
    </ligand>
</feature>
<comment type="cofactor">
    <cofactor evidence="9">
        <name>Mg(2+)</name>
        <dbReference type="ChEBI" id="CHEBI:18420"/>
    </cofactor>
</comment>
<dbReference type="RefSeq" id="WP_135471377.1">
    <property type="nucleotide sequence ID" value="NZ_CASCVZ010000018.1"/>
</dbReference>
<evidence type="ECO:0000256" key="9">
    <source>
        <dbReference type="HAMAP-Rule" id="MF_00151"/>
    </source>
</evidence>
<feature type="binding site" evidence="9">
    <location>
        <position position="40"/>
    </location>
    <ligand>
        <name>substrate</name>
    </ligand>
</feature>
<dbReference type="PANTHER" id="PTHR21342">
    <property type="entry name" value="PHOSPHOPANTETHEINE ADENYLYLTRANSFERASE"/>
    <property type="match status" value="1"/>
</dbReference>
<sequence length="144" mass="16065">MTLLFPGTFDPFTIGHASLVERALPLCDRLIIAVGFNPAKSSAESVQERVKTISRLYADRPEIKVISYSGLTVDTCREENAGWMLRGVRTVADFEYERNLADINRSISGIETILLYSLPELSFISSSMVRELASHGHDISQYLP</sequence>
<organism evidence="11 12">
    <name type="scientific">Duncaniella freteri</name>
    <dbReference type="NCBI Taxonomy" id="2530391"/>
    <lineage>
        <taxon>Bacteria</taxon>
        <taxon>Pseudomonadati</taxon>
        <taxon>Bacteroidota</taxon>
        <taxon>Bacteroidia</taxon>
        <taxon>Bacteroidales</taxon>
        <taxon>Muribaculaceae</taxon>
        <taxon>Duncaniella</taxon>
    </lineage>
</organism>
<evidence type="ECO:0000313" key="12">
    <source>
        <dbReference type="Proteomes" id="UP000297635"/>
    </source>
</evidence>
<dbReference type="AlphaFoldDB" id="A0A4Z0V9Z0"/>
<feature type="site" description="Transition state stabilizer" evidence="9">
    <location>
        <position position="16"/>
    </location>
</feature>